<protein>
    <submittedName>
        <fullName evidence="3">Arsenate reductase</fullName>
        <ecNumber evidence="3">2.8.4.2</ecNumber>
    </submittedName>
</protein>
<keyword evidence="3" id="KW-0808">Transferase</keyword>
<dbReference type="InterPro" id="IPR011991">
    <property type="entry name" value="ArsR-like_HTH"/>
</dbReference>
<dbReference type="InterPro" id="IPR001845">
    <property type="entry name" value="HTH_ArsR_DNA-bd_dom"/>
</dbReference>
<dbReference type="SUPFAM" id="SSF52788">
    <property type="entry name" value="Phosphotyrosine protein phosphatases I"/>
    <property type="match status" value="1"/>
</dbReference>
<dbReference type="PANTHER" id="PTHR43428">
    <property type="entry name" value="ARSENATE REDUCTASE"/>
    <property type="match status" value="1"/>
</dbReference>
<feature type="domain" description="HTH arsR-type" evidence="2">
    <location>
        <begin position="41"/>
        <end position="138"/>
    </location>
</feature>
<dbReference type="GO" id="GO:0046685">
    <property type="term" value="P:response to arsenic-containing substance"/>
    <property type="evidence" value="ECO:0007669"/>
    <property type="project" value="UniProtKB-KW"/>
</dbReference>
<dbReference type="PANTHER" id="PTHR43428:SF1">
    <property type="entry name" value="ARSENATE REDUCTASE"/>
    <property type="match status" value="1"/>
</dbReference>
<dbReference type="eggNOG" id="COG0640">
    <property type="taxonomic scope" value="Bacteria"/>
</dbReference>
<gene>
    <name evidence="3" type="ORF">BCHO_1223</name>
</gene>
<dbReference type="EMBL" id="JGYU01000006">
    <property type="protein sequence ID" value="KFI57191.1"/>
    <property type="molecule type" value="Genomic_DNA"/>
</dbReference>
<evidence type="ECO:0000256" key="1">
    <source>
        <dbReference type="ARBA" id="ARBA00022849"/>
    </source>
</evidence>
<dbReference type="STRING" id="35760.BCHO_1223"/>
<dbReference type="EC" id="2.8.4.2" evidence="3"/>
<dbReference type="Proteomes" id="UP000028995">
    <property type="component" value="Unassembled WGS sequence"/>
</dbReference>
<dbReference type="Pfam" id="PF01451">
    <property type="entry name" value="LMWPc"/>
    <property type="match status" value="1"/>
</dbReference>
<dbReference type="PRINTS" id="PR00778">
    <property type="entry name" value="HTHARSR"/>
</dbReference>
<dbReference type="InterPro" id="IPR036390">
    <property type="entry name" value="WH_DNA-bd_sf"/>
</dbReference>
<evidence type="ECO:0000313" key="3">
    <source>
        <dbReference type="EMBL" id="KFI57191.1"/>
    </source>
</evidence>
<dbReference type="CDD" id="cd00090">
    <property type="entry name" value="HTH_ARSR"/>
    <property type="match status" value="1"/>
</dbReference>
<dbReference type="Gene3D" id="1.10.10.10">
    <property type="entry name" value="Winged helix-like DNA-binding domain superfamily/Winged helix DNA-binding domain"/>
    <property type="match status" value="1"/>
</dbReference>
<name>A0A087AEJ1_9BIFI</name>
<dbReference type="NCBIfam" id="NF033788">
    <property type="entry name" value="HTH_metalloreg"/>
    <property type="match status" value="1"/>
</dbReference>
<proteinExistence type="predicted"/>
<dbReference type="Gene3D" id="3.40.50.2300">
    <property type="match status" value="1"/>
</dbReference>
<dbReference type="InterPro" id="IPR036388">
    <property type="entry name" value="WH-like_DNA-bd_sf"/>
</dbReference>
<sequence length="273" mass="30015">MSVELLLILLYVSMNVKMYGRIVGMTQNSTPHCCPSSPPIADGDRCQQAAHVLAALSDVTRLRLAVFIYRCSPNPVCACSFPEVFGISRSTVSHHLTRLVDVGILRREQQGKWAYYSIDPDFDVRLLDVISEHMPQACTPRMATKKSTILFACRQNAGRSQMAAAIAEHLAAADVTVMSAGTQPADEVQPEVREVLSEIGLVPLSAPEKLDPAKIREADWVITMGCGESCPIFPGTHYEDWDVDDPSGQPLDVVRKIRDGIDVRVRELLGRIG</sequence>
<reference evidence="3 4" key="1">
    <citation type="submission" date="2014-03" db="EMBL/GenBank/DDBJ databases">
        <title>Genomics of Bifidobacteria.</title>
        <authorList>
            <person name="Ventura M."/>
            <person name="Milani C."/>
            <person name="Lugli G.A."/>
        </authorList>
    </citation>
    <scope>NUCLEOTIDE SEQUENCE [LARGE SCALE GENOMIC DNA]</scope>
    <source>
        <strain evidence="3 4">LMG 10510</strain>
    </source>
</reference>
<dbReference type="SMART" id="SM00418">
    <property type="entry name" value="HTH_ARSR"/>
    <property type="match status" value="1"/>
</dbReference>
<keyword evidence="1" id="KW-0059">Arsenical resistance</keyword>
<dbReference type="InterPro" id="IPR023485">
    <property type="entry name" value="Ptyr_pPase"/>
</dbReference>
<dbReference type="Pfam" id="PF01022">
    <property type="entry name" value="HTH_5"/>
    <property type="match status" value="1"/>
</dbReference>
<keyword evidence="4" id="KW-1185">Reference proteome</keyword>
<dbReference type="GO" id="GO:0003700">
    <property type="term" value="F:DNA-binding transcription factor activity"/>
    <property type="evidence" value="ECO:0007669"/>
    <property type="project" value="InterPro"/>
</dbReference>
<dbReference type="SUPFAM" id="SSF46785">
    <property type="entry name" value="Winged helix' DNA-binding domain"/>
    <property type="match status" value="1"/>
</dbReference>
<dbReference type="eggNOG" id="COG0394">
    <property type="taxonomic scope" value="Bacteria"/>
</dbReference>
<evidence type="ECO:0000313" key="4">
    <source>
        <dbReference type="Proteomes" id="UP000028995"/>
    </source>
</evidence>
<dbReference type="AlphaFoldDB" id="A0A087AEJ1"/>
<comment type="caution">
    <text evidence="3">The sequence shown here is derived from an EMBL/GenBank/DDBJ whole genome shotgun (WGS) entry which is preliminary data.</text>
</comment>
<dbReference type="SMART" id="SM00226">
    <property type="entry name" value="LMWPc"/>
    <property type="match status" value="1"/>
</dbReference>
<dbReference type="PROSITE" id="PS50987">
    <property type="entry name" value="HTH_ARSR_2"/>
    <property type="match status" value="1"/>
</dbReference>
<dbReference type="InterPro" id="IPR036196">
    <property type="entry name" value="Ptyr_pPase_sf"/>
</dbReference>
<accession>A0A087AEJ1</accession>
<dbReference type="GO" id="GO:0102100">
    <property type="term" value="F:mycothiol-arsenate ligase activity"/>
    <property type="evidence" value="ECO:0007669"/>
    <property type="project" value="UniProtKB-EC"/>
</dbReference>
<evidence type="ECO:0000259" key="2">
    <source>
        <dbReference type="PROSITE" id="PS50987"/>
    </source>
</evidence>
<organism evidence="3 4">
    <name type="scientific">Bifidobacterium choerinum</name>
    <dbReference type="NCBI Taxonomy" id="35760"/>
    <lineage>
        <taxon>Bacteria</taxon>
        <taxon>Bacillati</taxon>
        <taxon>Actinomycetota</taxon>
        <taxon>Actinomycetes</taxon>
        <taxon>Bifidobacteriales</taxon>
        <taxon>Bifidobacteriaceae</taxon>
        <taxon>Bifidobacterium</taxon>
    </lineage>
</organism>